<protein>
    <submittedName>
        <fullName evidence="2">Uncharacterized protein YbjT (DUF2867 family)</fullName>
    </submittedName>
</protein>
<dbReference type="InterPro" id="IPR036291">
    <property type="entry name" value="NAD(P)-bd_dom_sf"/>
</dbReference>
<dbReference type="Proteomes" id="UP000295611">
    <property type="component" value="Unassembled WGS sequence"/>
</dbReference>
<dbReference type="InterPro" id="IPR051604">
    <property type="entry name" value="Ergot_Alk_Oxidoreductase"/>
</dbReference>
<name>A0A4R7BE18_9NEIS</name>
<dbReference type="Pfam" id="PF05368">
    <property type="entry name" value="NmrA"/>
    <property type="match status" value="1"/>
</dbReference>
<dbReference type="InterPro" id="IPR008030">
    <property type="entry name" value="NmrA-like"/>
</dbReference>
<reference evidence="2 3" key="1">
    <citation type="submission" date="2019-03" db="EMBL/GenBank/DDBJ databases">
        <title>Genomic Encyclopedia of Type Strains, Phase III (KMG-III): the genomes of soil and plant-associated and newly described type strains.</title>
        <authorList>
            <person name="Whitman W."/>
        </authorList>
    </citation>
    <scope>NUCLEOTIDE SEQUENCE [LARGE SCALE GENOMIC DNA]</scope>
    <source>
        <strain evidence="2 3">CECT 8976</strain>
    </source>
</reference>
<organism evidence="2 3">
    <name type="scientific">Paludibacterium purpuratum</name>
    <dbReference type="NCBI Taxonomy" id="1144873"/>
    <lineage>
        <taxon>Bacteria</taxon>
        <taxon>Pseudomonadati</taxon>
        <taxon>Pseudomonadota</taxon>
        <taxon>Betaproteobacteria</taxon>
        <taxon>Neisseriales</taxon>
        <taxon>Chromobacteriaceae</taxon>
        <taxon>Paludibacterium</taxon>
    </lineage>
</organism>
<accession>A0A4R7BE18</accession>
<dbReference type="SUPFAM" id="SSF51735">
    <property type="entry name" value="NAD(P)-binding Rossmann-fold domains"/>
    <property type="match status" value="1"/>
</dbReference>
<dbReference type="PANTHER" id="PTHR43162:SF1">
    <property type="entry name" value="PRESTALK A DIFFERENTIATION PROTEIN A"/>
    <property type="match status" value="1"/>
</dbReference>
<comment type="caution">
    <text evidence="2">The sequence shown here is derived from an EMBL/GenBank/DDBJ whole genome shotgun (WGS) entry which is preliminary data.</text>
</comment>
<dbReference type="AlphaFoldDB" id="A0A4R7BE18"/>
<evidence type="ECO:0000313" key="3">
    <source>
        <dbReference type="Proteomes" id="UP000295611"/>
    </source>
</evidence>
<dbReference type="Gene3D" id="3.40.50.720">
    <property type="entry name" value="NAD(P)-binding Rossmann-like Domain"/>
    <property type="match status" value="1"/>
</dbReference>
<dbReference type="EMBL" id="SNZP01000002">
    <property type="protein sequence ID" value="TDR81907.1"/>
    <property type="molecule type" value="Genomic_DNA"/>
</dbReference>
<dbReference type="Gene3D" id="3.90.25.10">
    <property type="entry name" value="UDP-galactose 4-epimerase, domain 1"/>
    <property type="match status" value="1"/>
</dbReference>
<proteinExistence type="predicted"/>
<feature type="domain" description="NmrA-like" evidence="1">
    <location>
        <begin position="35"/>
        <end position="267"/>
    </location>
</feature>
<evidence type="ECO:0000313" key="2">
    <source>
        <dbReference type="EMBL" id="TDR81907.1"/>
    </source>
</evidence>
<sequence length="307" mass="32933">MGLSVSNGNLSGWNIETNISLLHHTLMNKQAPLTLILGSTGKIGSRVAVELRKLGLPIRTAARSNADVAFDWSRRHCFAHALEGVGRVFLVAPTLRLDFADDVAAFLDEAEAGGVQHVTFLSAYGMEHAPNEVATRSVELDLRQRKVLGHTVLRPAWFMQNFTETFLKPVDGAILVPTGDGTEAFIDAQDIAAVAAITLADPLAHVGEAYSLTGPEALSVADAAAIMSEETGQAIAHVNLDREAWIAGAIEHGMPFEYGAVLRQLTETIASGHGSRPNGTVQKITGTPPRTFRNFAHQNASAWRVSK</sequence>
<dbReference type="PANTHER" id="PTHR43162">
    <property type="match status" value="1"/>
</dbReference>
<keyword evidence="3" id="KW-1185">Reference proteome</keyword>
<evidence type="ECO:0000259" key="1">
    <source>
        <dbReference type="Pfam" id="PF05368"/>
    </source>
</evidence>
<gene>
    <name evidence="2" type="ORF">DFP86_10217</name>
</gene>